<feature type="non-terminal residue" evidence="1">
    <location>
        <position position="1"/>
    </location>
</feature>
<evidence type="ECO:0000313" key="2">
    <source>
        <dbReference type="Proteomes" id="UP000054324"/>
    </source>
</evidence>
<dbReference type="EMBL" id="KL602540">
    <property type="protein sequence ID" value="KER18354.1"/>
    <property type="molecule type" value="Genomic_DNA"/>
</dbReference>
<reference evidence="1 2" key="1">
    <citation type="submission" date="2013-11" db="EMBL/GenBank/DDBJ databases">
        <title>Opisthorchis viverrini - life in the bile duct.</title>
        <authorList>
            <person name="Young N.D."/>
            <person name="Nagarajan N."/>
            <person name="Lin S.J."/>
            <person name="Korhonen P.K."/>
            <person name="Jex A.R."/>
            <person name="Hall R.S."/>
            <person name="Safavi-Hemami H."/>
            <person name="Kaewkong W."/>
            <person name="Bertrand D."/>
            <person name="Gao S."/>
            <person name="Seet Q."/>
            <person name="Wongkham S."/>
            <person name="Teh B.T."/>
            <person name="Wongkham C."/>
            <person name="Intapan P.M."/>
            <person name="Maleewong W."/>
            <person name="Yang X."/>
            <person name="Hu M."/>
            <person name="Wang Z."/>
            <person name="Hofmann A."/>
            <person name="Sternberg P.W."/>
            <person name="Tan P."/>
            <person name="Wang J."/>
            <person name="Gasser R.B."/>
        </authorList>
    </citation>
    <scope>NUCLEOTIDE SEQUENCE [LARGE SCALE GENOMIC DNA]</scope>
</reference>
<dbReference type="Gene3D" id="3.40.50.300">
    <property type="entry name" value="P-loop containing nucleotide triphosphate hydrolases"/>
    <property type="match status" value="1"/>
</dbReference>
<sequence>SVVARGTLNNIAAARNYVPTFLNFSAQTSSNRTQEIIESKLEKRKKGIRGAPKDKRVILFVDDLNMPRLDTYGSQPPIELLRQLKDFGGFYDRDKLEWITIQDVTLSAACGPPGGGRNPVTPRLIRHFSVFTIPPPSEVNLKQIFSTILK</sequence>
<dbReference type="PANTHER" id="PTHR22878">
    <property type="entry name" value="DYNEIN HEAVY CHAIN 6, AXONEMAL-LIKE-RELATED"/>
    <property type="match status" value="1"/>
</dbReference>
<dbReference type="InterPro" id="IPR026983">
    <property type="entry name" value="DHC"/>
</dbReference>
<dbReference type="InterPro" id="IPR027417">
    <property type="entry name" value="P-loop_NTPase"/>
</dbReference>
<dbReference type="GO" id="GO:0051959">
    <property type="term" value="F:dynein light intermediate chain binding"/>
    <property type="evidence" value="ECO:0007669"/>
    <property type="project" value="InterPro"/>
</dbReference>
<accession>A0A074ZSV2</accession>
<dbReference type="RefSeq" id="XP_009177899.1">
    <property type="nucleotide sequence ID" value="XM_009179635.1"/>
</dbReference>
<keyword evidence="2" id="KW-1185">Reference proteome</keyword>
<dbReference type="GO" id="GO:0045505">
    <property type="term" value="F:dynein intermediate chain binding"/>
    <property type="evidence" value="ECO:0007669"/>
    <property type="project" value="InterPro"/>
</dbReference>
<dbReference type="GO" id="GO:0030286">
    <property type="term" value="C:dynein complex"/>
    <property type="evidence" value="ECO:0007669"/>
    <property type="project" value="InterPro"/>
</dbReference>
<feature type="non-terminal residue" evidence="1">
    <location>
        <position position="150"/>
    </location>
</feature>
<protein>
    <submittedName>
        <fullName evidence="1">Uncharacterized protein</fullName>
    </submittedName>
</protein>
<dbReference type="GeneID" id="20330281"/>
<dbReference type="KEGG" id="ovi:T265_16116"/>
<organism evidence="1 2">
    <name type="scientific">Opisthorchis viverrini</name>
    <name type="common">Southeast Asian liver fluke</name>
    <dbReference type="NCBI Taxonomy" id="6198"/>
    <lineage>
        <taxon>Eukaryota</taxon>
        <taxon>Metazoa</taxon>
        <taxon>Spiralia</taxon>
        <taxon>Lophotrochozoa</taxon>
        <taxon>Platyhelminthes</taxon>
        <taxon>Trematoda</taxon>
        <taxon>Digenea</taxon>
        <taxon>Opisthorchiida</taxon>
        <taxon>Opisthorchiata</taxon>
        <taxon>Opisthorchiidae</taxon>
        <taxon>Opisthorchis</taxon>
    </lineage>
</organism>
<evidence type="ECO:0000313" key="1">
    <source>
        <dbReference type="EMBL" id="KER18354.1"/>
    </source>
</evidence>
<dbReference type="AlphaFoldDB" id="A0A074ZSV2"/>
<dbReference type="CTD" id="20330281"/>
<dbReference type="SUPFAM" id="SSF52540">
    <property type="entry name" value="P-loop containing nucleoside triphosphate hydrolases"/>
    <property type="match status" value="1"/>
</dbReference>
<proteinExistence type="predicted"/>
<gene>
    <name evidence="1" type="ORF">T265_16116</name>
</gene>
<dbReference type="Proteomes" id="UP000054324">
    <property type="component" value="Unassembled WGS sequence"/>
</dbReference>
<dbReference type="Pfam" id="PF12775">
    <property type="entry name" value="AAA_7"/>
    <property type="match status" value="1"/>
</dbReference>
<dbReference type="GO" id="GO:0007018">
    <property type="term" value="P:microtubule-based movement"/>
    <property type="evidence" value="ECO:0007669"/>
    <property type="project" value="InterPro"/>
</dbReference>
<dbReference type="STRING" id="6198.A0A074ZSV2"/>
<dbReference type="OrthoDB" id="5593012at2759"/>
<dbReference type="PANTHER" id="PTHR22878:SF68">
    <property type="entry name" value="DYNEIN HEAVY CHAIN 6, AXONEMAL-LIKE"/>
    <property type="match status" value="1"/>
</dbReference>
<name>A0A074ZSV2_OPIVI</name>